<protein>
    <recommendedName>
        <fullName evidence="3">diguanylate cyclase</fullName>
        <ecNumber evidence="3">2.7.7.65</ecNumber>
    </recommendedName>
</protein>
<gene>
    <name evidence="9" type="ORF">LO50_18270</name>
</gene>
<dbReference type="GO" id="GO:0043709">
    <property type="term" value="P:cell adhesion involved in single-species biofilm formation"/>
    <property type="evidence" value="ECO:0007669"/>
    <property type="project" value="TreeGrafter"/>
</dbReference>
<dbReference type="PANTHER" id="PTHR45138:SF9">
    <property type="entry name" value="DIGUANYLATE CYCLASE DGCM-RELATED"/>
    <property type="match status" value="1"/>
</dbReference>
<comment type="catalytic activity">
    <reaction evidence="4">
        <text>2 GTP = 3',3'-c-di-GMP + 2 diphosphate</text>
        <dbReference type="Rhea" id="RHEA:24898"/>
        <dbReference type="ChEBI" id="CHEBI:33019"/>
        <dbReference type="ChEBI" id="CHEBI:37565"/>
        <dbReference type="ChEBI" id="CHEBI:58805"/>
        <dbReference type="EC" id="2.7.7.65"/>
    </reaction>
</comment>
<keyword evidence="6" id="KW-0472">Membrane</keyword>
<dbReference type="InterPro" id="IPR043128">
    <property type="entry name" value="Rev_trsase/Diguanyl_cyclase"/>
</dbReference>
<feature type="transmembrane region" description="Helical" evidence="6">
    <location>
        <begin position="367"/>
        <end position="386"/>
    </location>
</feature>
<dbReference type="InterPro" id="IPR029787">
    <property type="entry name" value="Nucleotide_cyclase"/>
</dbReference>
<feature type="coiled-coil region" evidence="5">
    <location>
        <begin position="418"/>
        <end position="466"/>
    </location>
</feature>
<dbReference type="PATRIC" id="fig|316.110.peg.1735"/>
<evidence type="ECO:0000256" key="2">
    <source>
        <dbReference type="ARBA" id="ARBA00004533"/>
    </source>
</evidence>
<organism evidence="9 10">
    <name type="scientific">Stutzerimonas stutzeri</name>
    <name type="common">Pseudomonas stutzeri</name>
    <dbReference type="NCBI Taxonomy" id="316"/>
    <lineage>
        <taxon>Bacteria</taxon>
        <taxon>Pseudomonadati</taxon>
        <taxon>Pseudomonadota</taxon>
        <taxon>Gammaproteobacteria</taxon>
        <taxon>Pseudomonadales</taxon>
        <taxon>Pseudomonadaceae</taxon>
        <taxon>Stutzerimonas</taxon>
    </lineage>
</organism>
<dbReference type="Gene3D" id="3.30.70.270">
    <property type="match status" value="1"/>
</dbReference>
<dbReference type="GO" id="GO:1902201">
    <property type="term" value="P:negative regulation of bacterial-type flagellum-dependent cell motility"/>
    <property type="evidence" value="ECO:0007669"/>
    <property type="project" value="TreeGrafter"/>
</dbReference>
<proteinExistence type="predicted"/>
<dbReference type="RefSeq" id="WP_044315896.1">
    <property type="nucleotide sequence ID" value="NZ_JXXD01000186.1"/>
</dbReference>
<evidence type="ECO:0000259" key="8">
    <source>
        <dbReference type="PROSITE" id="PS50887"/>
    </source>
</evidence>
<dbReference type="Pfam" id="PF07695">
    <property type="entry name" value="7TMR-DISM_7TM"/>
    <property type="match status" value="1"/>
</dbReference>
<evidence type="ECO:0000256" key="6">
    <source>
        <dbReference type="SAM" id="Phobius"/>
    </source>
</evidence>
<sequence>MMRALLLMVACLTLLPWTGNAMAAEPSPVLQTRGAATLQVGAVEYLLGRPDADFTQIAAADLPWRRLNKPNLGKQRDGAWLRLRLHNTGDAAKRWYLLLKWPVLDRVAVRLYYPDSDRWGQSMLAGDAVALSSRPLADHHFVYPLELPAGERVVVYLQLQARETLALPLELIDEKQLIEGKLRDVTLVSLFFGGILVIVLYNCSLLIFTRDGSYFLYVLYLLSAVFYVLTITGFGQLYLWPEIPELSARFYGLSAALCFFTPMLFALRFLGIRRYGGWVWAVSVSLTGYWGVAVLMLLLAPALARYLFMDSVALLHCVVTMAVTLNLWMRGNPSARLFSIAWSTLLGFTVVNLLALNGTLPLNAWTLNGQLIGMFAEFVLLSMALAERINVERNRRIAAQQLALHASESLAEERALRLQAKQEALDLQLRANEVLEARVYERTRALEEVRHGLEAANAELMRLSTTDSLTQLANRRRFDRLLDEEIRRARRADSPLSVLLADIDHFKRVNDSYGHPFGDECLRQVAAVLAAHCQRAGDVAARYGGEEFVVLLPGLDAEQAVALAESIRCTIAHLQLQHGEQPVALTISLGVATLTPSLVAPADLLAAADAALYQAKNAGRDQVVLAPGNCISEDDPAVTPQPV</sequence>
<evidence type="ECO:0000313" key="9">
    <source>
        <dbReference type="EMBL" id="KIZ34185.1"/>
    </source>
</evidence>
<dbReference type="Pfam" id="PF00990">
    <property type="entry name" value="GGDEF"/>
    <property type="match status" value="1"/>
</dbReference>
<feature type="transmembrane region" description="Helical" evidence="6">
    <location>
        <begin position="277"/>
        <end position="300"/>
    </location>
</feature>
<dbReference type="Pfam" id="PF07696">
    <property type="entry name" value="7TMR-DISMED2"/>
    <property type="match status" value="1"/>
</dbReference>
<feature type="transmembrane region" description="Helical" evidence="6">
    <location>
        <begin position="215"/>
        <end position="238"/>
    </location>
</feature>
<comment type="cofactor">
    <cofactor evidence="1">
        <name>Mg(2+)</name>
        <dbReference type="ChEBI" id="CHEBI:18420"/>
    </cofactor>
</comment>
<dbReference type="SUPFAM" id="SSF55073">
    <property type="entry name" value="Nucleotide cyclase"/>
    <property type="match status" value="1"/>
</dbReference>
<dbReference type="InterPro" id="IPR050469">
    <property type="entry name" value="Diguanylate_Cyclase"/>
</dbReference>
<dbReference type="InterPro" id="IPR011623">
    <property type="entry name" value="7TMR_DISM_rcpt_extracell_dom1"/>
</dbReference>
<feature type="chain" id="PRO_5002318664" description="diguanylate cyclase" evidence="7">
    <location>
        <begin position="24"/>
        <end position="643"/>
    </location>
</feature>
<dbReference type="InterPro" id="IPR011622">
    <property type="entry name" value="7TMR_DISM_rcpt_extracell_dom2"/>
</dbReference>
<evidence type="ECO:0000256" key="4">
    <source>
        <dbReference type="ARBA" id="ARBA00034247"/>
    </source>
</evidence>
<dbReference type="PROSITE" id="PS50887">
    <property type="entry name" value="GGDEF"/>
    <property type="match status" value="1"/>
</dbReference>
<dbReference type="Gene3D" id="2.60.40.2380">
    <property type="match status" value="1"/>
</dbReference>
<dbReference type="GO" id="GO:0005886">
    <property type="term" value="C:plasma membrane"/>
    <property type="evidence" value="ECO:0007669"/>
    <property type="project" value="UniProtKB-SubCell"/>
</dbReference>
<evidence type="ECO:0000256" key="3">
    <source>
        <dbReference type="ARBA" id="ARBA00012528"/>
    </source>
</evidence>
<reference evidence="9 10" key="1">
    <citation type="submission" date="2014-11" db="EMBL/GenBank/DDBJ databases">
        <title>Genomics and ecophysiology of heterotrophic nitrogen fixing bacteria isolated from estuarine surface water.</title>
        <authorList>
            <person name="Bentzon-Tilia M."/>
            <person name="Severin I."/>
            <person name="Hansen L.H."/>
            <person name="Riemann L."/>
        </authorList>
    </citation>
    <scope>NUCLEOTIDE SEQUENCE [LARGE SCALE GENOMIC DNA]</scope>
    <source>
        <strain evidence="9 10">BAL361</strain>
    </source>
</reference>
<feature type="domain" description="GGDEF" evidence="8">
    <location>
        <begin position="494"/>
        <end position="628"/>
    </location>
</feature>
<dbReference type="NCBIfam" id="TIGR00254">
    <property type="entry name" value="GGDEF"/>
    <property type="match status" value="1"/>
</dbReference>
<evidence type="ECO:0000313" key="10">
    <source>
        <dbReference type="Proteomes" id="UP000032439"/>
    </source>
</evidence>
<feature type="signal peptide" evidence="7">
    <location>
        <begin position="1"/>
        <end position="23"/>
    </location>
</feature>
<comment type="caution">
    <text evidence="9">The sequence shown here is derived from an EMBL/GenBank/DDBJ whole genome shotgun (WGS) entry which is preliminary data.</text>
</comment>
<dbReference type="InterPro" id="IPR000160">
    <property type="entry name" value="GGDEF_dom"/>
</dbReference>
<keyword evidence="6" id="KW-1133">Transmembrane helix</keyword>
<dbReference type="AlphaFoldDB" id="A0A0D7E152"/>
<dbReference type="SMART" id="SM00267">
    <property type="entry name" value="GGDEF"/>
    <property type="match status" value="1"/>
</dbReference>
<dbReference type="FunFam" id="3.30.70.270:FF:000001">
    <property type="entry name" value="Diguanylate cyclase domain protein"/>
    <property type="match status" value="1"/>
</dbReference>
<evidence type="ECO:0000256" key="5">
    <source>
        <dbReference type="SAM" id="Coils"/>
    </source>
</evidence>
<dbReference type="Proteomes" id="UP000032439">
    <property type="component" value="Unassembled WGS sequence"/>
</dbReference>
<feature type="transmembrane region" description="Helical" evidence="6">
    <location>
        <begin position="306"/>
        <end position="328"/>
    </location>
</feature>
<name>A0A0D7E152_STUST</name>
<accession>A0A0D7E152</accession>
<feature type="transmembrane region" description="Helical" evidence="6">
    <location>
        <begin position="250"/>
        <end position="270"/>
    </location>
</feature>
<keyword evidence="6" id="KW-0812">Transmembrane</keyword>
<dbReference type="PANTHER" id="PTHR45138">
    <property type="entry name" value="REGULATORY COMPONENTS OF SENSORY TRANSDUCTION SYSTEM"/>
    <property type="match status" value="1"/>
</dbReference>
<dbReference type="EC" id="2.7.7.65" evidence="3"/>
<dbReference type="GO" id="GO:0052621">
    <property type="term" value="F:diguanylate cyclase activity"/>
    <property type="evidence" value="ECO:0007669"/>
    <property type="project" value="UniProtKB-EC"/>
</dbReference>
<dbReference type="EMBL" id="JXXD01000186">
    <property type="protein sequence ID" value="KIZ34185.1"/>
    <property type="molecule type" value="Genomic_DNA"/>
</dbReference>
<feature type="transmembrane region" description="Helical" evidence="6">
    <location>
        <begin position="185"/>
        <end position="208"/>
    </location>
</feature>
<dbReference type="CDD" id="cd01949">
    <property type="entry name" value="GGDEF"/>
    <property type="match status" value="1"/>
</dbReference>
<keyword evidence="7" id="KW-0732">Signal</keyword>
<feature type="transmembrane region" description="Helical" evidence="6">
    <location>
        <begin position="335"/>
        <end position="355"/>
    </location>
</feature>
<evidence type="ECO:0000256" key="1">
    <source>
        <dbReference type="ARBA" id="ARBA00001946"/>
    </source>
</evidence>
<keyword evidence="5" id="KW-0175">Coiled coil</keyword>
<comment type="subcellular location">
    <subcellularLocation>
        <location evidence="2">Cell inner membrane</location>
    </subcellularLocation>
</comment>
<evidence type="ECO:0000256" key="7">
    <source>
        <dbReference type="SAM" id="SignalP"/>
    </source>
</evidence>